<dbReference type="PANTHER" id="PTHR12480">
    <property type="entry name" value="ARGININE DEMETHYLASE AND LYSYL-HYDROXYLASE JMJD"/>
    <property type="match status" value="1"/>
</dbReference>
<dbReference type="InterPro" id="IPR003347">
    <property type="entry name" value="JmjC_dom"/>
</dbReference>
<dbReference type="InterPro" id="IPR041667">
    <property type="entry name" value="Cupin_8"/>
</dbReference>
<dbReference type="EMBL" id="PVYX01000001">
    <property type="protein sequence ID" value="PRX56390.1"/>
    <property type="molecule type" value="Genomic_DNA"/>
</dbReference>
<dbReference type="PANTHER" id="PTHR12480:SF6">
    <property type="entry name" value="2-OXOGLUTARATE AND IRON-DEPENDENT OXYGENASE JMJD4"/>
    <property type="match status" value="1"/>
</dbReference>
<protein>
    <submittedName>
        <fullName evidence="2">Cupin-like domain-containing protein</fullName>
    </submittedName>
</protein>
<dbReference type="RefSeq" id="WP_106143374.1">
    <property type="nucleotide sequence ID" value="NZ_PVYX01000001.1"/>
</dbReference>
<reference evidence="2 3" key="1">
    <citation type="submission" date="2018-03" db="EMBL/GenBank/DDBJ databases">
        <title>Genomic Encyclopedia of Archaeal and Bacterial Type Strains, Phase II (KMG-II): from individual species to whole genera.</title>
        <authorList>
            <person name="Goeker M."/>
        </authorList>
    </citation>
    <scope>NUCLEOTIDE SEQUENCE [LARGE SCALE GENOMIC DNA]</scope>
    <source>
        <strain evidence="2 3">DSM 25027</strain>
    </source>
</reference>
<dbReference type="GO" id="GO:0005737">
    <property type="term" value="C:cytoplasm"/>
    <property type="evidence" value="ECO:0007669"/>
    <property type="project" value="TreeGrafter"/>
</dbReference>
<dbReference type="Proteomes" id="UP000237640">
    <property type="component" value="Unassembled WGS sequence"/>
</dbReference>
<dbReference type="Pfam" id="PF13621">
    <property type="entry name" value="Cupin_8"/>
    <property type="match status" value="1"/>
</dbReference>
<accession>A0A2T0MFN3</accession>
<dbReference type="InterPro" id="IPR050910">
    <property type="entry name" value="JMJD6_ArgDemeth/LysHydrox"/>
</dbReference>
<dbReference type="SUPFAM" id="SSF51197">
    <property type="entry name" value="Clavaminate synthase-like"/>
    <property type="match status" value="1"/>
</dbReference>
<evidence type="ECO:0000313" key="3">
    <source>
        <dbReference type="Proteomes" id="UP000237640"/>
    </source>
</evidence>
<comment type="caution">
    <text evidence="2">The sequence shown here is derived from an EMBL/GenBank/DDBJ whole genome shotgun (WGS) entry which is preliminary data.</text>
</comment>
<dbReference type="GO" id="GO:0016706">
    <property type="term" value="F:2-oxoglutarate-dependent dioxygenase activity"/>
    <property type="evidence" value="ECO:0007669"/>
    <property type="project" value="TreeGrafter"/>
</dbReference>
<evidence type="ECO:0000259" key="1">
    <source>
        <dbReference type="PROSITE" id="PS51184"/>
    </source>
</evidence>
<gene>
    <name evidence="2" type="ORF">CLV81_0387</name>
</gene>
<dbReference type="AlphaFoldDB" id="A0A2T0MFN3"/>
<feature type="domain" description="JmjC" evidence="1">
    <location>
        <begin position="112"/>
        <end position="262"/>
    </location>
</feature>
<organism evidence="2 3">
    <name type="scientific">Flagellimonas meridianipacifica</name>
    <dbReference type="NCBI Taxonomy" id="1080225"/>
    <lineage>
        <taxon>Bacteria</taxon>
        <taxon>Pseudomonadati</taxon>
        <taxon>Bacteroidota</taxon>
        <taxon>Flavobacteriia</taxon>
        <taxon>Flavobacteriales</taxon>
        <taxon>Flavobacteriaceae</taxon>
        <taxon>Flagellimonas</taxon>
    </lineage>
</organism>
<keyword evidence="3" id="KW-1185">Reference proteome</keyword>
<sequence length="282" mass="33280">MFSREITDYLKSKDILEECSKPTKDFFNQNFGFKNRPVLIKDVANSWDAFSKWNSSFFRKHYGDKKVDARDVLSKDRKIKKFTLEDYLATALENIDGQEGKFPYYLIDCQIHLNTPLENDYIVPDYFKCWYRSIKSRKIRHILSWLYIGGANTFSNVHMDIWDTSAWNAVISGRKLWLFYDESQTDLLYEGKVNPFYPDYNRYPKLKDARPVVCIQKPGEIVFTPSKWWHAVYNIQSGISLTENFINATNIKNVMDNFKKRNNIKAIDSLKQIATENSYSRV</sequence>
<proteinExistence type="predicted"/>
<dbReference type="Gene3D" id="2.60.120.650">
    <property type="entry name" value="Cupin"/>
    <property type="match status" value="1"/>
</dbReference>
<dbReference type="GO" id="GO:0045905">
    <property type="term" value="P:positive regulation of translational termination"/>
    <property type="evidence" value="ECO:0007669"/>
    <property type="project" value="TreeGrafter"/>
</dbReference>
<dbReference type="GO" id="GO:0043565">
    <property type="term" value="F:sequence-specific DNA binding"/>
    <property type="evidence" value="ECO:0007669"/>
    <property type="project" value="TreeGrafter"/>
</dbReference>
<dbReference type="PROSITE" id="PS51184">
    <property type="entry name" value="JMJC"/>
    <property type="match status" value="1"/>
</dbReference>
<dbReference type="OrthoDB" id="2942327at2"/>
<name>A0A2T0MFN3_9FLAO</name>
<evidence type="ECO:0000313" key="2">
    <source>
        <dbReference type="EMBL" id="PRX56390.1"/>
    </source>
</evidence>
<dbReference type="SMART" id="SM00558">
    <property type="entry name" value="JmjC"/>
    <property type="match status" value="1"/>
</dbReference>